<evidence type="ECO:0000313" key="2">
    <source>
        <dbReference type="EMBL" id="MCS3919224.1"/>
    </source>
</evidence>
<name>A0ABT2ENG3_9BACT</name>
<proteinExistence type="predicted"/>
<feature type="signal peptide" evidence="1">
    <location>
        <begin position="1"/>
        <end position="23"/>
    </location>
</feature>
<keyword evidence="3" id="KW-1185">Reference proteome</keyword>
<reference evidence="2 3" key="1">
    <citation type="submission" date="2022-08" db="EMBL/GenBank/DDBJ databases">
        <title>Bacterial and archaeal communities from various locations to study Microbial Dark Matter (Phase II).</title>
        <authorList>
            <person name="Stepanauskas R."/>
        </authorList>
    </citation>
    <scope>NUCLEOTIDE SEQUENCE [LARGE SCALE GENOMIC DNA]</scope>
    <source>
        <strain evidence="2 3">PD1</strain>
    </source>
</reference>
<evidence type="ECO:0000256" key="1">
    <source>
        <dbReference type="SAM" id="SignalP"/>
    </source>
</evidence>
<comment type="caution">
    <text evidence="2">The sequence shown here is derived from an EMBL/GenBank/DDBJ whole genome shotgun (WGS) entry which is preliminary data.</text>
</comment>
<accession>A0ABT2ENG3</accession>
<protein>
    <recommendedName>
        <fullName evidence="4">Asl1-like glycosyl hydrolase catalytic domain-containing protein</fullName>
    </recommendedName>
</protein>
<organism evidence="2 3">
    <name type="scientific">Candidatus Fervidibacter sacchari</name>
    <dbReference type="NCBI Taxonomy" id="1448929"/>
    <lineage>
        <taxon>Bacteria</taxon>
        <taxon>Candidatus Fervidibacterota</taxon>
        <taxon>Candidatus Fervidibacter</taxon>
    </lineage>
</organism>
<dbReference type="Proteomes" id="UP001204798">
    <property type="component" value="Unassembled WGS sequence"/>
</dbReference>
<dbReference type="SUPFAM" id="SSF51445">
    <property type="entry name" value="(Trans)glycosidases"/>
    <property type="match status" value="1"/>
</dbReference>
<keyword evidence="1" id="KW-0732">Signal</keyword>
<evidence type="ECO:0000313" key="3">
    <source>
        <dbReference type="Proteomes" id="UP001204798"/>
    </source>
</evidence>
<evidence type="ECO:0008006" key="4">
    <source>
        <dbReference type="Google" id="ProtNLM"/>
    </source>
</evidence>
<dbReference type="Gene3D" id="3.20.20.80">
    <property type="entry name" value="Glycosidases"/>
    <property type="match status" value="1"/>
</dbReference>
<feature type="chain" id="PRO_5045329778" description="Asl1-like glycosyl hydrolase catalytic domain-containing protein" evidence="1">
    <location>
        <begin position="24"/>
        <end position="603"/>
    </location>
</feature>
<dbReference type="InterPro" id="IPR017853">
    <property type="entry name" value="GH"/>
</dbReference>
<dbReference type="EMBL" id="JANUCP010000002">
    <property type="protein sequence ID" value="MCS3919224.1"/>
    <property type="molecule type" value="Genomic_DNA"/>
</dbReference>
<sequence length="603" mass="68199">MKRKWIWLCLAFHVFACANSIFPQDLWVLESFEEGTKQWFVQTKQSENEELPLVHLTTTSLTPPEGGKQAGLFVWRRANRGDWGRFVFPLDGAQLSAKRAKGLTFWWVGDGGQATVSFILVAERQGIERSFKVELTTPPTWQQVHLGWEAFRDEDETPATVFVRYLKELRIERVGPFAPFFFIMDELATEVAAPSLPTISARAVVDFQQERQTNLLRWGAHWDEKAILLLQDPTARKRIADLRLGWARIFINELTEKRDFETSAKLVQTWAVQVQRLNMVPVVTLSPLKPEDLPTGAFQQQVIFWVQRLLPTVRIYELFQRPSEPPLQLRPEALAIHFSALQEAMKQISPTIQVGGWGERGAWRGRLQLLFAKAPRPDFFTLHFYGAHNASISDEELMRAARETVSADLPDQVPLNRLDEWLRQIYPPSGVPFQVTECAPNAIRTKDGKPADERVTNSFGAAWLAALFTQMAGRCETLVHYKLASDGWGLLDESGTPQPIYWSVWACNTYFPTGTTLVTAATNFAPLLILGGKTKTANNVLLVNTSSNTVDILLEAIGLERTRTVRVRVLQGREAPSYTELPPTSLVRVRLPAYGVGVVQFVF</sequence>
<dbReference type="RefSeq" id="WP_259095432.1">
    <property type="nucleotide sequence ID" value="NZ_CP130454.1"/>
</dbReference>
<dbReference type="Gene3D" id="2.60.120.430">
    <property type="entry name" value="Galactose-binding lectin"/>
    <property type="match status" value="1"/>
</dbReference>
<gene>
    <name evidence="2" type="ORF">M2350_001624</name>
</gene>